<evidence type="ECO:0000256" key="4">
    <source>
        <dbReference type="ARBA" id="ARBA00022475"/>
    </source>
</evidence>
<dbReference type="PANTHER" id="PTHR30183">
    <property type="entry name" value="MOLYBDENUM TRANSPORT SYSTEM PERMEASE PROTEIN MODB"/>
    <property type="match status" value="1"/>
</dbReference>
<evidence type="ECO:0000256" key="10">
    <source>
        <dbReference type="SAM" id="MobiDB-lite"/>
    </source>
</evidence>
<evidence type="ECO:0000256" key="9">
    <source>
        <dbReference type="RuleBase" id="RU363032"/>
    </source>
</evidence>
<sequence length="335" mass="35029">MSSPRVTRWRASPSTGRTTSSTSTRSRCSPTRPIPTPRTPSSTSCSRTRRAASWTGPVSVPRSAGRRSDRSTPRLSPLVWIAAGVALALLVLPLAALAVRAPWAQLPELLGRSEVVSALTLSLGTALLSTLIALALGVPLALVLARSAAWPVVPRRVLRALVTVPLVLPPVVGGVALLLLLGRRGLLGGPLEDAWGVTIPFTTTAVVIAQVFVAMPFLVLAVEGAIRASDRRFEQVAATLGASRATVFRRVTLPLVAPGVSAGAVLCFTRALGEFGATVTFAGSFPGVTQTLPIATYLELQRDPQAAIALSLVLMVVSVVVLVALRDRWVPGTTA</sequence>
<evidence type="ECO:0000256" key="2">
    <source>
        <dbReference type="ARBA" id="ARBA00007069"/>
    </source>
</evidence>
<keyword evidence="8 9" id="KW-0472">Membrane</keyword>
<dbReference type="AlphaFoldDB" id="A0A3S3ZQS3"/>
<feature type="transmembrane region" description="Helical" evidence="9">
    <location>
        <begin position="201"/>
        <end position="222"/>
    </location>
</feature>
<proteinExistence type="inferred from homology"/>
<evidence type="ECO:0000256" key="8">
    <source>
        <dbReference type="ARBA" id="ARBA00023136"/>
    </source>
</evidence>
<keyword evidence="5" id="KW-0500">Molybdenum</keyword>
<comment type="caution">
    <text evidence="12">The sequence shown here is derived from an EMBL/GenBank/DDBJ whole genome shotgun (WGS) entry which is preliminary data.</text>
</comment>
<dbReference type="InterPro" id="IPR011867">
    <property type="entry name" value="ModB_ABC"/>
</dbReference>
<dbReference type="InterPro" id="IPR006469">
    <property type="entry name" value="NifC_ABC_porter"/>
</dbReference>
<evidence type="ECO:0000313" key="12">
    <source>
        <dbReference type="EMBL" id="RWZ51504.1"/>
    </source>
</evidence>
<keyword evidence="6 9" id="KW-0812">Transmembrane</keyword>
<dbReference type="CDD" id="cd06261">
    <property type="entry name" value="TM_PBP2"/>
    <property type="match status" value="1"/>
</dbReference>
<feature type="transmembrane region" description="Helical" evidence="9">
    <location>
        <begin position="119"/>
        <end position="145"/>
    </location>
</feature>
<dbReference type="Pfam" id="PF00528">
    <property type="entry name" value="BPD_transp_1"/>
    <property type="match status" value="1"/>
</dbReference>
<protein>
    <submittedName>
        <fullName evidence="12">Molybdate ABC transporter permease subunit</fullName>
    </submittedName>
</protein>
<dbReference type="Gene3D" id="1.10.3720.10">
    <property type="entry name" value="MetI-like"/>
    <property type="match status" value="1"/>
</dbReference>
<dbReference type="PANTHER" id="PTHR30183:SF3">
    <property type="entry name" value="MOLYBDENUM TRANSPORT SYSTEM PERMEASE PROTEIN MODB"/>
    <property type="match status" value="1"/>
</dbReference>
<keyword evidence="7 9" id="KW-1133">Transmembrane helix</keyword>
<dbReference type="NCBIfam" id="TIGR01581">
    <property type="entry name" value="Mo_ABC_porter"/>
    <property type="match status" value="1"/>
</dbReference>
<dbReference type="InterPro" id="IPR000515">
    <property type="entry name" value="MetI-like"/>
</dbReference>
<reference evidence="12 13" key="1">
    <citation type="submission" date="2018-12" db="EMBL/GenBank/DDBJ databases">
        <authorList>
            <person name="Li F."/>
        </authorList>
    </citation>
    <scope>NUCLEOTIDE SEQUENCE [LARGE SCALE GENOMIC DNA]</scope>
    <source>
        <strain evidence="12 13">11W25H-1</strain>
    </source>
</reference>
<dbReference type="GO" id="GO:0015098">
    <property type="term" value="F:molybdate ion transmembrane transporter activity"/>
    <property type="evidence" value="ECO:0007669"/>
    <property type="project" value="InterPro"/>
</dbReference>
<evidence type="ECO:0000313" key="13">
    <source>
        <dbReference type="Proteomes" id="UP000288547"/>
    </source>
</evidence>
<dbReference type="EMBL" id="RZNB01000002">
    <property type="protein sequence ID" value="RWZ51504.1"/>
    <property type="molecule type" value="Genomic_DNA"/>
</dbReference>
<evidence type="ECO:0000256" key="5">
    <source>
        <dbReference type="ARBA" id="ARBA00022505"/>
    </source>
</evidence>
<dbReference type="SUPFAM" id="SSF161098">
    <property type="entry name" value="MetI-like"/>
    <property type="match status" value="1"/>
</dbReference>
<evidence type="ECO:0000256" key="3">
    <source>
        <dbReference type="ARBA" id="ARBA00022448"/>
    </source>
</evidence>
<gene>
    <name evidence="12" type="primary">modB</name>
    <name evidence="12" type="ORF">ELQ90_05150</name>
</gene>
<dbReference type="GO" id="GO:0005886">
    <property type="term" value="C:plasma membrane"/>
    <property type="evidence" value="ECO:0007669"/>
    <property type="project" value="UniProtKB-SubCell"/>
</dbReference>
<name>A0A3S3ZQS3_9MICO</name>
<dbReference type="NCBIfam" id="TIGR02141">
    <property type="entry name" value="modB_ABC"/>
    <property type="match status" value="1"/>
</dbReference>
<feature type="transmembrane region" description="Helical" evidence="9">
    <location>
        <begin position="306"/>
        <end position="325"/>
    </location>
</feature>
<organism evidence="12 13">
    <name type="scientific">Labedella phragmitis</name>
    <dbReference type="NCBI Taxonomy" id="2498849"/>
    <lineage>
        <taxon>Bacteria</taxon>
        <taxon>Bacillati</taxon>
        <taxon>Actinomycetota</taxon>
        <taxon>Actinomycetes</taxon>
        <taxon>Micrococcales</taxon>
        <taxon>Microbacteriaceae</taxon>
        <taxon>Labedella</taxon>
    </lineage>
</organism>
<evidence type="ECO:0000256" key="6">
    <source>
        <dbReference type="ARBA" id="ARBA00022692"/>
    </source>
</evidence>
<dbReference type="Proteomes" id="UP000288547">
    <property type="component" value="Unassembled WGS sequence"/>
</dbReference>
<keyword evidence="3 9" id="KW-0813">Transport</keyword>
<feature type="transmembrane region" description="Helical" evidence="9">
    <location>
        <begin position="157"/>
        <end position="181"/>
    </location>
</feature>
<evidence type="ECO:0000256" key="7">
    <source>
        <dbReference type="ARBA" id="ARBA00022989"/>
    </source>
</evidence>
<dbReference type="InterPro" id="IPR035906">
    <property type="entry name" value="MetI-like_sf"/>
</dbReference>
<comment type="subcellular location">
    <subcellularLocation>
        <location evidence="1 9">Cell membrane</location>
        <topology evidence="1 9">Multi-pass membrane protein</topology>
    </subcellularLocation>
</comment>
<dbReference type="OrthoDB" id="9774448at2"/>
<evidence type="ECO:0000259" key="11">
    <source>
        <dbReference type="PROSITE" id="PS50928"/>
    </source>
</evidence>
<feature type="region of interest" description="Disordered" evidence="10">
    <location>
        <begin position="1"/>
        <end position="72"/>
    </location>
</feature>
<comment type="similarity">
    <text evidence="2">Belongs to the binding-protein-dependent transport system permease family. CysTW subfamily.</text>
</comment>
<evidence type="ECO:0000256" key="1">
    <source>
        <dbReference type="ARBA" id="ARBA00004651"/>
    </source>
</evidence>
<feature type="compositionally biased region" description="Low complexity" evidence="10">
    <location>
        <begin position="10"/>
        <end position="31"/>
    </location>
</feature>
<accession>A0A3S3ZQS3</accession>
<feature type="transmembrane region" description="Helical" evidence="9">
    <location>
        <begin position="75"/>
        <end position="99"/>
    </location>
</feature>
<keyword evidence="13" id="KW-1185">Reference proteome</keyword>
<feature type="domain" description="ABC transmembrane type-1" evidence="11">
    <location>
        <begin position="119"/>
        <end position="325"/>
    </location>
</feature>
<dbReference type="PROSITE" id="PS50928">
    <property type="entry name" value="ABC_TM1"/>
    <property type="match status" value="1"/>
</dbReference>
<keyword evidence="4" id="KW-1003">Cell membrane</keyword>